<name>A0A9D1RRM8_9CORY</name>
<dbReference type="PANTHER" id="PTHR43792:SF1">
    <property type="entry name" value="N-ACETYLTRANSFERASE DOMAIN-CONTAINING PROTEIN"/>
    <property type="match status" value="1"/>
</dbReference>
<reference evidence="2" key="1">
    <citation type="journal article" date="2021" name="PeerJ">
        <title>Extensive microbial diversity within the chicken gut microbiome revealed by metagenomics and culture.</title>
        <authorList>
            <person name="Gilroy R."/>
            <person name="Ravi A."/>
            <person name="Getino M."/>
            <person name="Pursley I."/>
            <person name="Horton D.L."/>
            <person name="Alikhan N.F."/>
            <person name="Baker D."/>
            <person name="Gharbi K."/>
            <person name="Hall N."/>
            <person name="Watson M."/>
            <person name="Adriaenssens E.M."/>
            <person name="Foster-Nyarko E."/>
            <person name="Jarju S."/>
            <person name="Secka A."/>
            <person name="Antonio M."/>
            <person name="Oren A."/>
            <person name="Chaudhuri R.R."/>
            <person name="La Ragione R."/>
            <person name="Hildebrand F."/>
            <person name="Pallen M.J."/>
        </authorList>
    </citation>
    <scope>NUCLEOTIDE SEQUENCE</scope>
    <source>
        <strain evidence="2">CHK32-1732</strain>
    </source>
</reference>
<feature type="domain" description="N-acetyltransferase" evidence="1">
    <location>
        <begin position="192"/>
        <end position="357"/>
    </location>
</feature>
<dbReference type="PROSITE" id="PS51186">
    <property type="entry name" value="GNAT"/>
    <property type="match status" value="2"/>
</dbReference>
<proteinExistence type="predicted"/>
<accession>A0A9D1RRM8</accession>
<sequence>MIDRTLLPLPADLARLRPMTESDAASYAEGANDPEVRRYAHLPEPHYTEDSVKEMIAGPVENGLNRGDLAILTLADEATGAFLGSVVLFDVTDDSAELGFWIHPDHRGRGMAGVAAVLAGELASRSGLATLRARTVPDNVASRRVLGFAGFEAGQTARGTAPSGEAVDLVHFERRLSPPEGTVVLPLPTERLVLRPHRNGDEAWLQTLYAREDVTRHLLDHPWTPEVARDKVEQRCAQTDLSGRPRTLALVIEHDGEAIGDVLLWMDGEQDRSAEIGWVLHPDHGGQGFASEAVRAVLDLGFDHYRLHRIVARMDARNTASARLAERLGMRKEAHHRQDWWSKGEWTDTLIYALLEK</sequence>
<reference evidence="2" key="2">
    <citation type="submission" date="2021-04" db="EMBL/GenBank/DDBJ databases">
        <authorList>
            <person name="Gilroy R."/>
        </authorList>
    </citation>
    <scope>NUCLEOTIDE SEQUENCE</scope>
    <source>
        <strain evidence="2">CHK32-1732</strain>
    </source>
</reference>
<dbReference type="PANTHER" id="PTHR43792">
    <property type="entry name" value="GNAT FAMILY, PUTATIVE (AFU_ORTHOLOGUE AFUA_3G00765)-RELATED-RELATED"/>
    <property type="match status" value="1"/>
</dbReference>
<dbReference type="InterPro" id="IPR051531">
    <property type="entry name" value="N-acetyltransferase"/>
</dbReference>
<dbReference type="InterPro" id="IPR000182">
    <property type="entry name" value="GNAT_dom"/>
</dbReference>
<dbReference type="SUPFAM" id="SSF55729">
    <property type="entry name" value="Acyl-CoA N-acyltransferases (Nat)"/>
    <property type="match status" value="2"/>
</dbReference>
<dbReference type="CDD" id="cd04301">
    <property type="entry name" value="NAT_SF"/>
    <property type="match status" value="1"/>
</dbReference>
<dbReference type="EMBL" id="DXGC01000070">
    <property type="protein sequence ID" value="HIW91537.1"/>
    <property type="molecule type" value="Genomic_DNA"/>
</dbReference>
<dbReference type="AlphaFoldDB" id="A0A9D1RRM8"/>
<evidence type="ECO:0000259" key="1">
    <source>
        <dbReference type="PROSITE" id="PS51186"/>
    </source>
</evidence>
<dbReference type="Gene3D" id="3.40.630.30">
    <property type="match status" value="2"/>
</dbReference>
<dbReference type="InterPro" id="IPR016181">
    <property type="entry name" value="Acyl_CoA_acyltransferase"/>
</dbReference>
<evidence type="ECO:0000313" key="3">
    <source>
        <dbReference type="Proteomes" id="UP000824190"/>
    </source>
</evidence>
<organism evidence="2 3">
    <name type="scientific">Candidatus Corynebacterium avicola</name>
    <dbReference type="NCBI Taxonomy" id="2838527"/>
    <lineage>
        <taxon>Bacteria</taxon>
        <taxon>Bacillati</taxon>
        <taxon>Actinomycetota</taxon>
        <taxon>Actinomycetes</taxon>
        <taxon>Mycobacteriales</taxon>
        <taxon>Corynebacteriaceae</taxon>
        <taxon>Corynebacterium</taxon>
    </lineage>
</organism>
<feature type="domain" description="N-acetyltransferase" evidence="1">
    <location>
        <begin position="14"/>
        <end position="174"/>
    </location>
</feature>
<evidence type="ECO:0000313" key="2">
    <source>
        <dbReference type="EMBL" id="HIW91537.1"/>
    </source>
</evidence>
<dbReference type="Pfam" id="PF13302">
    <property type="entry name" value="Acetyltransf_3"/>
    <property type="match status" value="2"/>
</dbReference>
<dbReference type="GO" id="GO:0016747">
    <property type="term" value="F:acyltransferase activity, transferring groups other than amino-acyl groups"/>
    <property type="evidence" value="ECO:0007669"/>
    <property type="project" value="InterPro"/>
</dbReference>
<dbReference type="Proteomes" id="UP000824190">
    <property type="component" value="Unassembled WGS sequence"/>
</dbReference>
<protein>
    <submittedName>
        <fullName evidence="2">GNAT family N-acetyltransferase</fullName>
    </submittedName>
</protein>
<gene>
    <name evidence="2" type="ORF">H9870_07750</name>
</gene>
<comment type="caution">
    <text evidence="2">The sequence shown here is derived from an EMBL/GenBank/DDBJ whole genome shotgun (WGS) entry which is preliminary data.</text>
</comment>